<dbReference type="InterPro" id="IPR011545">
    <property type="entry name" value="DEAD/DEAH_box_helicase_dom"/>
</dbReference>
<feature type="domain" description="DEAD-box RNA helicase Q" evidence="10">
    <location>
        <begin position="105"/>
        <end position="133"/>
    </location>
</feature>
<dbReference type="Proteomes" id="UP000693981">
    <property type="component" value="Unassembled WGS sequence"/>
</dbReference>
<dbReference type="PROSITE" id="PS00039">
    <property type="entry name" value="DEAD_ATP_HELICASE"/>
    <property type="match status" value="1"/>
</dbReference>
<dbReference type="InterPro" id="IPR000629">
    <property type="entry name" value="RNA-helicase_DEAD-box_CS"/>
</dbReference>
<evidence type="ECO:0000256" key="5">
    <source>
        <dbReference type="PROSITE-ProRule" id="PRU00552"/>
    </source>
</evidence>
<dbReference type="Pfam" id="PF00271">
    <property type="entry name" value="Helicase_C"/>
    <property type="match status" value="1"/>
</dbReference>
<dbReference type="CDD" id="cd18787">
    <property type="entry name" value="SF2_C_DEAD"/>
    <property type="match status" value="1"/>
</dbReference>
<dbReference type="PROSITE" id="PS51192">
    <property type="entry name" value="HELICASE_ATP_BIND_1"/>
    <property type="match status" value="1"/>
</dbReference>
<comment type="similarity">
    <text evidence="6">Belongs to the DEAD box helicase family.</text>
</comment>
<dbReference type="PANTHER" id="PTHR47959">
    <property type="entry name" value="ATP-DEPENDENT RNA HELICASE RHLE-RELATED"/>
    <property type="match status" value="1"/>
</dbReference>
<comment type="caution">
    <text evidence="11">The sequence shown here is derived from an EMBL/GenBank/DDBJ whole genome shotgun (WGS) entry which is preliminary data.</text>
</comment>
<feature type="region of interest" description="Disordered" evidence="7">
    <location>
        <begin position="1"/>
        <end position="60"/>
    </location>
</feature>
<evidence type="ECO:0000256" key="2">
    <source>
        <dbReference type="ARBA" id="ARBA00022801"/>
    </source>
</evidence>
<evidence type="ECO:0000259" key="9">
    <source>
        <dbReference type="PROSITE" id="PS51194"/>
    </source>
</evidence>
<evidence type="ECO:0000313" key="12">
    <source>
        <dbReference type="Proteomes" id="UP000693981"/>
    </source>
</evidence>
<evidence type="ECO:0000313" key="11">
    <source>
        <dbReference type="EMBL" id="KAG7395552.1"/>
    </source>
</evidence>
<keyword evidence="12" id="KW-1185">Reference proteome</keyword>
<dbReference type="PANTHER" id="PTHR47959:SF14">
    <property type="entry name" value="DEAD-BOX ATP-DEPENDENT RNA HELICASE 28"/>
    <property type="match status" value="1"/>
</dbReference>
<dbReference type="InterPro" id="IPR014014">
    <property type="entry name" value="RNA_helicase_DEAD_Q_motif"/>
</dbReference>
<reference evidence="11" key="1">
    <citation type="submission" date="2021-02" db="EMBL/GenBank/DDBJ databases">
        <authorList>
            <person name="Palmer J.M."/>
        </authorList>
    </citation>
    <scope>NUCLEOTIDE SEQUENCE</scope>
    <source>
        <strain evidence="11">SCRP23</strain>
    </source>
</reference>
<dbReference type="AlphaFoldDB" id="A0A8T1WNG1"/>
<feature type="compositionally biased region" description="Acidic residues" evidence="7">
    <location>
        <begin position="10"/>
        <end position="54"/>
    </location>
</feature>
<dbReference type="PROSITE" id="PS51195">
    <property type="entry name" value="Q_MOTIF"/>
    <property type="match status" value="1"/>
</dbReference>
<keyword evidence="4 6" id="KW-0067">ATP-binding</keyword>
<dbReference type="Pfam" id="PF00270">
    <property type="entry name" value="DEAD"/>
    <property type="match status" value="1"/>
</dbReference>
<dbReference type="InterPro" id="IPR001650">
    <property type="entry name" value="Helicase_C-like"/>
</dbReference>
<feature type="domain" description="Helicase C-terminal" evidence="9">
    <location>
        <begin position="336"/>
        <end position="514"/>
    </location>
</feature>
<feature type="region of interest" description="Disordered" evidence="7">
    <location>
        <begin position="603"/>
        <end position="734"/>
    </location>
</feature>
<dbReference type="GO" id="GO:0003676">
    <property type="term" value="F:nucleic acid binding"/>
    <property type="evidence" value="ECO:0007669"/>
    <property type="project" value="InterPro"/>
</dbReference>
<evidence type="ECO:0000256" key="6">
    <source>
        <dbReference type="RuleBase" id="RU000492"/>
    </source>
</evidence>
<dbReference type="SMART" id="SM00487">
    <property type="entry name" value="DEXDc"/>
    <property type="match status" value="1"/>
</dbReference>
<keyword evidence="3 6" id="KW-0347">Helicase</keyword>
<feature type="compositionally biased region" description="Basic and acidic residues" evidence="7">
    <location>
        <begin position="705"/>
        <end position="714"/>
    </location>
</feature>
<feature type="compositionally biased region" description="Basic residues" evidence="7">
    <location>
        <begin position="657"/>
        <end position="669"/>
    </location>
</feature>
<dbReference type="InterPro" id="IPR014001">
    <property type="entry name" value="Helicase_ATP-bd"/>
</dbReference>
<name>A0A8T1WNG1_9STRA</name>
<keyword evidence="2 6" id="KW-0378">Hydrolase</keyword>
<dbReference type="PROSITE" id="PS51194">
    <property type="entry name" value="HELICASE_CTER"/>
    <property type="match status" value="1"/>
</dbReference>
<protein>
    <submittedName>
        <fullName evidence="11">Putative ATP-dependent RNA helicase ddx27</fullName>
    </submittedName>
</protein>
<evidence type="ECO:0000259" key="8">
    <source>
        <dbReference type="PROSITE" id="PS51192"/>
    </source>
</evidence>
<dbReference type="CDD" id="cd17947">
    <property type="entry name" value="DEADc_DDX27"/>
    <property type="match status" value="1"/>
</dbReference>
<feature type="compositionally biased region" description="Basic and acidic residues" evidence="7">
    <location>
        <begin position="541"/>
        <end position="562"/>
    </location>
</feature>
<gene>
    <name evidence="11" type="primary">DDX27</name>
    <name evidence="11" type="ORF">PHYBOEH_003641</name>
</gene>
<evidence type="ECO:0000256" key="4">
    <source>
        <dbReference type="ARBA" id="ARBA00022840"/>
    </source>
</evidence>
<dbReference type="InterPro" id="IPR050079">
    <property type="entry name" value="DEAD_box_RNA_helicase"/>
</dbReference>
<feature type="short sequence motif" description="Q motif" evidence="5">
    <location>
        <begin position="105"/>
        <end position="133"/>
    </location>
</feature>
<keyword evidence="1 6" id="KW-0547">Nucleotide-binding</keyword>
<dbReference type="OrthoDB" id="10259843at2759"/>
<evidence type="ECO:0000259" key="10">
    <source>
        <dbReference type="PROSITE" id="PS51195"/>
    </source>
</evidence>
<dbReference type="GO" id="GO:0016787">
    <property type="term" value="F:hydrolase activity"/>
    <property type="evidence" value="ECO:0007669"/>
    <property type="project" value="UniProtKB-KW"/>
</dbReference>
<evidence type="ECO:0000256" key="1">
    <source>
        <dbReference type="ARBA" id="ARBA00022741"/>
    </source>
</evidence>
<feature type="region of interest" description="Disordered" evidence="7">
    <location>
        <begin position="535"/>
        <end position="579"/>
    </location>
</feature>
<evidence type="ECO:0000256" key="7">
    <source>
        <dbReference type="SAM" id="MobiDB-lite"/>
    </source>
</evidence>
<feature type="compositionally biased region" description="Basic and acidic residues" evidence="7">
    <location>
        <begin position="643"/>
        <end position="656"/>
    </location>
</feature>
<accession>A0A8T1WNG1</accession>
<dbReference type="SMART" id="SM00490">
    <property type="entry name" value="HELICc"/>
    <property type="match status" value="1"/>
</dbReference>
<sequence length="734" mass="83695">MKQKVKKESESDEEESEGDSGEEEEESGSEESDAEKEGTDAEEEEEEEEEDVVVEEERLQTALQDNMAAQQSREELVDALEKKKAAEFFESDPFAAEEFAKTKFETFADLKLSRPIMRAISHIGFEKPTPIQQRAIPIALTGKDICASAQTGSGKTAAFLLPILERLQFRSRRVQSTRVMIICPVRELATQCQSMFEQLARFTDITCSLAVGGLPLKAQEAELRNRPDVVVCTPGRMIDHLRNSKSVHMDDLEILVLDEADRLLELGFTEEVLELVRMCPVQRQTMLFSATMTSKVDQLIDLSMKRPVRISTDPLFDMAKHLVQEFVRIRPNREDDREAILLALCTRTFRTNTIVFMETKSHAHRMMIIFGLAGIKAAELHGNLLQRERLEALQNFRDGSVDILLCTDIAARGIDVRGVHAVINYEMPKDITTYVHRVGRTARAGRNGRAVTLTSESRRLVMKQVSRHCKGFVKSRAVPDPVIAQWKARIESMQEDVKLVMHEETLEKRMREAEKEATRASNLLKHRDEINSRPARTWFMSEKEKKSVNERAEESRRAKEEAAKEEEEEKAGNTMSRAKKLKLMSHKKRRLFEIREREERMLADAERDEDDEGSSKKAKKGVFTSMSVAGAAKRAKKAQQDTTRSREEESISEMHERKRLKREKARAARSSHGSSAFDVDMTHDGAPAPKSRKQREGAAGSNQFEFKEKITDYKKHAKKSSSSFKSKAKYKRRK</sequence>
<dbReference type="GO" id="GO:0005829">
    <property type="term" value="C:cytosol"/>
    <property type="evidence" value="ECO:0007669"/>
    <property type="project" value="TreeGrafter"/>
</dbReference>
<dbReference type="EMBL" id="JAGDFL010000201">
    <property type="protein sequence ID" value="KAG7395552.1"/>
    <property type="molecule type" value="Genomic_DNA"/>
</dbReference>
<proteinExistence type="inferred from homology"/>
<dbReference type="GO" id="GO:0005524">
    <property type="term" value="F:ATP binding"/>
    <property type="evidence" value="ECO:0007669"/>
    <property type="project" value="UniProtKB-KW"/>
</dbReference>
<organism evidence="11 12">
    <name type="scientific">Phytophthora boehmeriae</name>
    <dbReference type="NCBI Taxonomy" id="109152"/>
    <lineage>
        <taxon>Eukaryota</taxon>
        <taxon>Sar</taxon>
        <taxon>Stramenopiles</taxon>
        <taxon>Oomycota</taxon>
        <taxon>Peronosporomycetes</taxon>
        <taxon>Peronosporales</taxon>
        <taxon>Peronosporaceae</taxon>
        <taxon>Phytophthora</taxon>
    </lineage>
</organism>
<evidence type="ECO:0000256" key="3">
    <source>
        <dbReference type="ARBA" id="ARBA00022806"/>
    </source>
</evidence>
<dbReference type="GO" id="GO:0003724">
    <property type="term" value="F:RNA helicase activity"/>
    <property type="evidence" value="ECO:0007669"/>
    <property type="project" value="InterPro"/>
</dbReference>
<feature type="domain" description="Helicase ATP-binding" evidence="8">
    <location>
        <begin position="136"/>
        <end position="310"/>
    </location>
</feature>